<dbReference type="EMBL" id="REGN01000623">
    <property type="protein sequence ID" value="RNA40612.1"/>
    <property type="molecule type" value="Genomic_DNA"/>
</dbReference>
<evidence type="ECO:0000313" key="1">
    <source>
        <dbReference type="EMBL" id="RNA40612.1"/>
    </source>
</evidence>
<sequence length="94" mass="10336">MSKACLLSSFKVNSNKTRSLSNISLFPSLPLSLIRLIRSFRVENFGFRSSLSMNARPPEARPVLKNLVAGVQNIDFFGINIDSSIVLIDSAHVA</sequence>
<evidence type="ECO:0000313" key="2">
    <source>
        <dbReference type="Proteomes" id="UP000276133"/>
    </source>
</evidence>
<organism evidence="1 2">
    <name type="scientific">Brachionus plicatilis</name>
    <name type="common">Marine rotifer</name>
    <name type="synonym">Brachionus muelleri</name>
    <dbReference type="NCBI Taxonomy" id="10195"/>
    <lineage>
        <taxon>Eukaryota</taxon>
        <taxon>Metazoa</taxon>
        <taxon>Spiralia</taxon>
        <taxon>Gnathifera</taxon>
        <taxon>Rotifera</taxon>
        <taxon>Eurotatoria</taxon>
        <taxon>Monogononta</taxon>
        <taxon>Pseudotrocha</taxon>
        <taxon>Ploima</taxon>
        <taxon>Brachionidae</taxon>
        <taxon>Brachionus</taxon>
    </lineage>
</organism>
<comment type="caution">
    <text evidence="1">The sequence shown here is derived from an EMBL/GenBank/DDBJ whole genome shotgun (WGS) entry which is preliminary data.</text>
</comment>
<reference evidence="1 2" key="1">
    <citation type="journal article" date="2018" name="Sci. Rep.">
        <title>Genomic signatures of local adaptation to the degree of environmental predictability in rotifers.</title>
        <authorList>
            <person name="Franch-Gras L."/>
            <person name="Hahn C."/>
            <person name="Garcia-Roger E.M."/>
            <person name="Carmona M.J."/>
            <person name="Serra M."/>
            <person name="Gomez A."/>
        </authorList>
    </citation>
    <scope>NUCLEOTIDE SEQUENCE [LARGE SCALE GENOMIC DNA]</scope>
    <source>
        <strain evidence="1">HYR1</strain>
    </source>
</reference>
<proteinExistence type="predicted"/>
<dbReference type="AlphaFoldDB" id="A0A3M7SY11"/>
<accession>A0A3M7SY11</accession>
<keyword evidence="2" id="KW-1185">Reference proteome</keyword>
<gene>
    <name evidence="1" type="ORF">BpHYR1_027334</name>
</gene>
<protein>
    <submittedName>
        <fullName evidence="1">Uncharacterized protein</fullName>
    </submittedName>
</protein>
<dbReference type="Proteomes" id="UP000276133">
    <property type="component" value="Unassembled WGS sequence"/>
</dbReference>
<name>A0A3M7SY11_BRAPC</name>